<dbReference type="Pfam" id="PF02949">
    <property type="entry name" value="7tm_6"/>
    <property type="match status" value="3"/>
</dbReference>
<feature type="transmembrane region" description="Helical" evidence="10">
    <location>
        <begin position="273"/>
        <end position="294"/>
    </location>
</feature>
<dbReference type="GO" id="GO:0007165">
    <property type="term" value="P:signal transduction"/>
    <property type="evidence" value="ECO:0007669"/>
    <property type="project" value="UniProtKB-KW"/>
</dbReference>
<feature type="transmembrane region" description="Helical" evidence="10">
    <location>
        <begin position="831"/>
        <end position="857"/>
    </location>
</feature>
<sequence>MMAEDWNDCDNDGVALRETIGKTKLSSRISNGLIILHTIATFAYVIGILLADADVTDRTVELPLMIKMEYPFVIDTQRKYSLVLVTQFVFVMVCSWGAGLFNALFLTLMFTLHTLSIVEYSIGVLLVDVDVTEQSKLYIECLALNFERQKVMRSNRTINRTVELMLTMFGVWPGIPCVILYRVFWMITLAINQFFHYSYFVTHFHFDNLFDLMDCLSSFLAHVKLTIKLIIFSLKQRKFVEILTTMAEDWNDCNNENVALRETVDKTKLSSRICNGLIILHTIAAFLYVIGILLTDADVTDRTVELPLMMKMEYPFVIDTQRKYNLVLVTQFVFVMVCSWGAGLFNALFLTLTLHVGSQINILLCWLSKLGSKDIKNKHDSFVTVTTKIIRKHQKIINLSENVENLYTYIALLQFTSNIVMICSLAFLIVTAIGSPDATEQIVRSLLFYAVTNLEAFIFCFAGEYLNNKSKAIGNAAYNYSAWYDMKAKDSRVLLFIILRSQRQLNLTAGKMTVLSFECFTNIMKASGSYLSVLLAMKIHCKLLCAFKNTYTLALHLSFCDAFLLLWCINFKTFPKWIMTRKSTINRTLKITLTLCGIWPGTTCVIICRAYWIIALVIDDICHCRYLLMHLHSNDLFDLMDCFSSFLTQVKLTIKLIIFWLNERKFFEILTMMAEDWNDCIDNNINVRETTCKAKLSDRIANTMFTLHTLSIIGYSIGVLLADVDVTEQSELPFLLKVELPVNINTKRAYKMFLTMQFVHLILCSCGTGILNALLLTLTLHVGGQVNILRCWLNKLVLQGSEGCESVAVTTTRIIRKHQRIIIFSEYIEDLYTYIALVQFTTNSILICSLGFLIAIGSPDATEHIVRSLLFYTVTNLEAFIFCYAGEYMKNKSKAVGNAAYNSVWYEMKPKNSRILIFVILRAQKQLTLTVGKIMDLSLESFTSLIIYRKFFEILTIMAEDWNDCASSNINMRETACKAKLADRITNAMFTLHTLTIVAYSIGVLLADVDISEQSELPLLLKVELPVNINTKRMYKMLLTMQFVHLIMSGCGTGLLNALLLTLTLHVGGQMDILRCWLSELVPRKNERSEAVTVTTNRIIRKHQRIINFSEYIEDLYTYIALVQFTSNTVLICSLGFLIAIGSPDATEHIVRSLLFYTVTNLEAFIFCYAGEYIKNKSKAIGNAAYNSAWYEMKPKNSRNLIFVILRAQKQLTLTVGKIMDLSLESFTSILHTAGQIEIMRHWLMQLVPRRNEDKHKSVAATTSKIIQKHQKIISFSKNIEVLYSYIALLQFVSNTIMICSLGFVIVTAIGSPNAVEQIMKSVLFYTITNLEAFIFCYAGEYLNNKSKEIGVAAYNCEWYDLKSTESRILLFIILRSQKQLTLTVGKMMDLSLQAFTSIMNASGSYLSMLLAMQ</sequence>
<feature type="transmembrane region" description="Helical" evidence="10">
    <location>
        <begin position="1282"/>
        <end position="1311"/>
    </location>
</feature>
<dbReference type="GO" id="GO:0050909">
    <property type="term" value="P:sensory perception of taste"/>
    <property type="evidence" value="ECO:0007669"/>
    <property type="project" value="InterPro"/>
</dbReference>
<keyword evidence="2" id="KW-1003">Cell membrane</keyword>
<feature type="transmembrane region" description="Helical" evidence="10">
    <location>
        <begin position="32"/>
        <end position="51"/>
    </location>
</feature>
<feature type="transmembrane region" description="Helical" evidence="10">
    <location>
        <begin position="592"/>
        <end position="618"/>
    </location>
</feature>
<keyword evidence="7 10" id="KW-0472">Membrane</keyword>
<evidence type="ECO:0000256" key="7">
    <source>
        <dbReference type="ARBA" id="ARBA00023136"/>
    </source>
</evidence>
<feature type="transmembrane region" description="Helical" evidence="10">
    <location>
        <begin position="162"/>
        <end position="184"/>
    </location>
</feature>
<feature type="non-terminal residue" evidence="11">
    <location>
        <position position="1414"/>
    </location>
</feature>
<dbReference type="GO" id="GO:0005886">
    <property type="term" value="C:plasma membrane"/>
    <property type="evidence" value="ECO:0007669"/>
    <property type="project" value="UniProtKB-SubCell"/>
</dbReference>
<keyword evidence="9" id="KW-0807">Transducer</keyword>
<feature type="transmembrane region" description="Helical" evidence="10">
    <location>
        <begin position="88"/>
        <end position="112"/>
    </location>
</feature>
<name>A0A836JP73_9HYME</name>
<reference evidence="11 12" key="1">
    <citation type="submission" date="2020-02" db="EMBL/GenBank/DDBJ databases">
        <title>Relaxed selection underlies rapid genomic changes in the transitions from sociality to social parasitism in ants.</title>
        <authorList>
            <person name="Bi X."/>
        </authorList>
    </citation>
    <scope>NUCLEOTIDE SEQUENCE [LARGE SCALE GENOMIC DNA]</scope>
    <source>
        <strain evidence="11">BGI-DK2014b</strain>
        <tissue evidence="11">Whole body</tissue>
    </source>
</reference>
<evidence type="ECO:0000256" key="6">
    <source>
        <dbReference type="ARBA" id="ARBA00022989"/>
    </source>
</evidence>
<evidence type="ECO:0000313" key="11">
    <source>
        <dbReference type="EMBL" id="KAG5326901.1"/>
    </source>
</evidence>
<organism evidence="11 12">
    <name type="scientific">Acromyrmex heyeri</name>
    <dbReference type="NCBI Taxonomy" id="230685"/>
    <lineage>
        <taxon>Eukaryota</taxon>
        <taxon>Metazoa</taxon>
        <taxon>Ecdysozoa</taxon>
        <taxon>Arthropoda</taxon>
        <taxon>Hexapoda</taxon>
        <taxon>Insecta</taxon>
        <taxon>Pterygota</taxon>
        <taxon>Neoptera</taxon>
        <taxon>Endopterygota</taxon>
        <taxon>Hymenoptera</taxon>
        <taxon>Apocrita</taxon>
        <taxon>Aculeata</taxon>
        <taxon>Formicoidea</taxon>
        <taxon>Formicidae</taxon>
        <taxon>Myrmicinae</taxon>
        <taxon>Acromyrmex</taxon>
    </lineage>
</organism>
<feature type="transmembrane region" description="Helical" evidence="10">
    <location>
        <begin position="406"/>
        <end position="434"/>
    </location>
</feature>
<evidence type="ECO:0000256" key="2">
    <source>
        <dbReference type="ARBA" id="ARBA00022475"/>
    </source>
</evidence>
<gene>
    <name evidence="11" type="primary">Gpror4_7</name>
    <name evidence="11" type="ORF">G6Z77_0012870</name>
</gene>
<proteinExistence type="predicted"/>
<feature type="transmembrane region" description="Helical" evidence="10">
    <location>
        <begin position="643"/>
        <end position="662"/>
    </location>
</feature>
<dbReference type="Pfam" id="PF08395">
    <property type="entry name" value="7tm_7"/>
    <property type="match status" value="1"/>
</dbReference>
<feature type="non-terminal residue" evidence="11">
    <location>
        <position position="1"/>
    </location>
</feature>
<feature type="transmembrane region" description="Helical" evidence="10">
    <location>
        <begin position="988"/>
        <end position="1007"/>
    </location>
</feature>
<feature type="transmembrane region" description="Helical" evidence="10">
    <location>
        <begin position="1043"/>
        <end position="1065"/>
    </location>
</feature>
<evidence type="ECO:0000256" key="1">
    <source>
        <dbReference type="ARBA" id="ARBA00004651"/>
    </source>
</evidence>
<dbReference type="Proteomes" id="UP000670152">
    <property type="component" value="Unassembled WGS sequence"/>
</dbReference>
<feature type="transmembrane region" description="Helical" evidence="10">
    <location>
        <begin position="446"/>
        <end position="466"/>
    </location>
</feature>
<dbReference type="OrthoDB" id="6765072at2759"/>
<protein>
    <submittedName>
        <fullName evidence="11">OR4 protein</fullName>
    </submittedName>
</protein>
<dbReference type="InterPro" id="IPR013604">
    <property type="entry name" value="7TM_chemorcpt"/>
</dbReference>
<keyword evidence="6 10" id="KW-1133">Transmembrane helix</keyword>
<keyword evidence="5" id="KW-0552">Olfaction</keyword>
<dbReference type="PANTHER" id="PTHR21137">
    <property type="entry name" value="ODORANT RECEPTOR"/>
    <property type="match status" value="1"/>
</dbReference>
<feature type="transmembrane region" description="Helical" evidence="10">
    <location>
        <begin position="553"/>
        <end position="571"/>
    </location>
</feature>
<dbReference type="PANTHER" id="PTHR21137:SF35">
    <property type="entry name" value="ODORANT RECEPTOR 19A-RELATED"/>
    <property type="match status" value="1"/>
</dbReference>
<evidence type="ECO:0000256" key="10">
    <source>
        <dbReference type="SAM" id="Phobius"/>
    </source>
</evidence>
<comment type="caution">
    <text evidence="11">The sequence shown here is derived from an EMBL/GenBank/DDBJ whole genome shotgun (WGS) entry which is preliminary data.</text>
</comment>
<accession>A0A836JP73</accession>
<evidence type="ECO:0000313" key="12">
    <source>
        <dbReference type="Proteomes" id="UP000670152"/>
    </source>
</evidence>
<evidence type="ECO:0000256" key="3">
    <source>
        <dbReference type="ARBA" id="ARBA00022606"/>
    </source>
</evidence>
<feature type="transmembrane region" description="Helical" evidence="10">
    <location>
        <begin position="1116"/>
        <end position="1142"/>
    </location>
</feature>
<feature type="transmembrane region" description="Helical" evidence="10">
    <location>
        <begin position="216"/>
        <end position="234"/>
    </location>
</feature>
<evidence type="ECO:0000256" key="8">
    <source>
        <dbReference type="ARBA" id="ARBA00023170"/>
    </source>
</evidence>
<dbReference type="GO" id="GO:0004984">
    <property type="term" value="F:olfactory receptor activity"/>
    <property type="evidence" value="ECO:0007669"/>
    <property type="project" value="InterPro"/>
</dbReference>
<feature type="transmembrane region" description="Helical" evidence="10">
    <location>
        <begin position="703"/>
        <end position="722"/>
    </location>
</feature>
<feature type="transmembrane region" description="Helical" evidence="10">
    <location>
        <begin position="758"/>
        <end position="780"/>
    </location>
</feature>
<feature type="transmembrane region" description="Helical" evidence="10">
    <location>
        <begin position="1323"/>
        <end position="1340"/>
    </location>
</feature>
<evidence type="ECO:0000256" key="4">
    <source>
        <dbReference type="ARBA" id="ARBA00022692"/>
    </source>
</evidence>
<dbReference type="EMBL" id="JAANIB010007242">
    <property type="protein sequence ID" value="KAG5326901.1"/>
    <property type="molecule type" value="Genomic_DNA"/>
</dbReference>
<evidence type="ECO:0000256" key="9">
    <source>
        <dbReference type="ARBA" id="ARBA00023224"/>
    </source>
</evidence>
<keyword evidence="12" id="KW-1185">Reference proteome</keyword>
<keyword evidence="8" id="KW-0675">Receptor</keyword>
<evidence type="ECO:0000256" key="5">
    <source>
        <dbReference type="ARBA" id="ARBA00022725"/>
    </source>
</evidence>
<dbReference type="InterPro" id="IPR004117">
    <property type="entry name" value="7tm6_olfct_rcpt"/>
</dbReference>
<feature type="transmembrane region" description="Helical" evidence="10">
    <location>
        <begin position="1154"/>
        <end position="1171"/>
    </location>
</feature>
<feature type="transmembrane region" description="Helical" evidence="10">
    <location>
        <begin position="869"/>
        <end position="886"/>
    </location>
</feature>
<keyword evidence="3" id="KW-0716">Sensory transduction</keyword>
<feature type="transmembrane region" description="Helical" evidence="10">
    <location>
        <begin position="332"/>
        <end position="354"/>
    </location>
</feature>
<keyword evidence="4 10" id="KW-0812">Transmembrane</keyword>
<comment type="subcellular location">
    <subcellularLocation>
        <location evidence="1">Cell membrane</location>
        <topology evidence="1">Multi-pass membrane protein</topology>
    </subcellularLocation>
</comment>
<dbReference type="GO" id="GO:0005549">
    <property type="term" value="F:odorant binding"/>
    <property type="evidence" value="ECO:0007669"/>
    <property type="project" value="InterPro"/>
</dbReference>